<keyword evidence="2" id="KW-1185">Reference proteome</keyword>
<dbReference type="RefSeq" id="WP_204520084.1">
    <property type="nucleotide sequence ID" value="NZ_JAFBEB010000022.1"/>
</dbReference>
<sequence length="82" mass="9063">MNSETIVKEIVKMTDQAKTLEELYQTLHSMAYAIGGMVCHFDQEDRTQVVIGLTESIGIGLMNTSKSLGQPCNLEIVMGKRS</sequence>
<evidence type="ECO:0000313" key="1">
    <source>
        <dbReference type="EMBL" id="MBM7592273.1"/>
    </source>
</evidence>
<dbReference type="EMBL" id="JAFBEB010000022">
    <property type="protein sequence ID" value="MBM7592273.1"/>
    <property type="molecule type" value="Genomic_DNA"/>
</dbReference>
<dbReference type="AlphaFoldDB" id="A0A938Y332"/>
<comment type="caution">
    <text evidence="1">The sequence shown here is derived from an EMBL/GenBank/DDBJ whole genome shotgun (WGS) entry which is preliminary data.</text>
</comment>
<organism evidence="1 2">
    <name type="scientific">Brevibacillus fulvus</name>
    <dbReference type="NCBI Taxonomy" id="1125967"/>
    <lineage>
        <taxon>Bacteria</taxon>
        <taxon>Bacillati</taxon>
        <taxon>Bacillota</taxon>
        <taxon>Bacilli</taxon>
        <taxon>Bacillales</taxon>
        <taxon>Paenibacillaceae</taxon>
        <taxon>Brevibacillus</taxon>
    </lineage>
</organism>
<protein>
    <submittedName>
        <fullName evidence="1">Uncharacterized protein</fullName>
    </submittedName>
</protein>
<reference evidence="1" key="1">
    <citation type="submission" date="2021-01" db="EMBL/GenBank/DDBJ databases">
        <title>Genomic Encyclopedia of Type Strains, Phase IV (KMG-IV): sequencing the most valuable type-strain genomes for metagenomic binning, comparative biology and taxonomic classification.</title>
        <authorList>
            <person name="Goeker M."/>
        </authorList>
    </citation>
    <scope>NUCLEOTIDE SEQUENCE</scope>
    <source>
        <strain evidence="1">DSM 25523</strain>
    </source>
</reference>
<gene>
    <name evidence="1" type="ORF">JOD01_003935</name>
</gene>
<name>A0A938Y332_9BACL</name>
<proteinExistence type="predicted"/>
<evidence type="ECO:0000313" key="2">
    <source>
        <dbReference type="Proteomes" id="UP000717624"/>
    </source>
</evidence>
<dbReference type="Proteomes" id="UP000717624">
    <property type="component" value="Unassembled WGS sequence"/>
</dbReference>
<accession>A0A938Y332</accession>